<comment type="caution">
    <text evidence="2">The sequence shown here is derived from an EMBL/GenBank/DDBJ whole genome shotgun (WGS) entry which is preliminary data.</text>
</comment>
<gene>
    <name evidence="2" type="ORF">GCM10025780_35440</name>
</gene>
<feature type="domain" description="ER-bound oxygenase mpaB/mpaB'/Rubber oxygenase catalytic" evidence="1">
    <location>
        <begin position="10"/>
        <end position="232"/>
    </location>
</feature>
<keyword evidence="3" id="KW-1185">Reference proteome</keyword>
<evidence type="ECO:0000259" key="1">
    <source>
        <dbReference type="Pfam" id="PF09995"/>
    </source>
</evidence>
<reference evidence="3" key="1">
    <citation type="journal article" date="2019" name="Int. J. Syst. Evol. Microbiol.">
        <title>The Global Catalogue of Microorganisms (GCM) 10K type strain sequencing project: providing services to taxonomists for standard genome sequencing and annotation.</title>
        <authorList>
            <consortium name="The Broad Institute Genomics Platform"/>
            <consortium name="The Broad Institute Genome Sequencing Center for Infectious Disease"/>
            <person name="Wu L."/>
            <person name="Ma J."/>
        </authorList>
    </citation>
    <scope>NUCLEOTIDE SEQUENCE [LARGE SCALE GENOMIC DNA]</scope>
    <source>
        <strain evidence="3">JCM 18956</strain>
    </source>
</reference>
<dbReference type="RefSeq" id="WP_345377272.1">
    <property type="nucleotide sequence ID" value="NZ_BAABLM010000011.1"/>
</dbReference>
<proteinExistence type="predicted"/>
<evidence type="ECO:0000313" key="2">
    <source>
        <dbReference type="EMBL" id="GAA4685850.1"/>
    </source>
</evidence>
<evidence type="ECO:0000313" key="3">
    <source>
        <dbReference type="Proteomes" id="UP001501295"/>
    </source>
</evidence>
<dbReference type="InterPro" id="IPR018713">
    <property type="entry name" value="MPAB/Lcp_cat_dom"/>
</dbReference>
<dbReference type="Pfam" id="PF09995">
    <property type="entry name" value="MPAB_Lcp_cat"/>
    <property type="match status" value="1"/>
</dbReference>
<organism evidence="2 3">
    <name type="scientific">Frondihabitans cladoniiphilus</name>
    <dbReference type="NCBI Taxonomy" id="715785"/>
    <lineage>
        <taxon>Bacteria</taxon>
        <taxon>Bacillati</taxon>
        <taxon>Actinomycetota</taxon>
        <taxon>Actinomycetes</taxon>
        <taxon>Micrococcales</taxon>
        <taxon>Microbacteriaceae</taxon>
        <taxon>Frondihabitans</taxon>
    </lineage>
</organism>
<dbReference type="PANTHER" id="PTHR36151:SF3">
    <property type="entry name" value="ER-BOUND OXYGENASE MPAB_MPAB'_RUBBER OXYGENASE CATALYTIC DOMAIN-CONTAINING PROTEIN"/>
    <property type="match status" value="1"/>
</dbReference>
<protein>
    <submittedName>
        <fullName evidence="2">Oxygenase MpaB family protein</fullName>
    </submittedName>
</protein>
<dbReference type="Proteomes" id="UP001501295">
    <property type="component" value="Unassembled WGS sequence"/>
</dbReference>
<sequence>MRTRLLPESEAIILAGAGRAILLQLASPAVGYGVARHSDFASNPMGRLHGTLMYVYAVMAGTPSDRAAASTYVTRMHGPVHGPGDGDAPAPPYDANDPGLQLWVAATLYDTAITVHDRVLGRLPEADADAAYSRYASLGSALRMPRDLWPSDRAAFRRYWQETVETLSVDDVVRAQADALWRATEAPLWVRSLMPLMRFLTAGLLPERVRAEYRMAWDARSQRRFDRLWSVVVPVYAALPTVVRRWPQQYYLRRLRRLTAPR</sequence>
<dbReference type="PANTHER" id="PTHR36151">
    <property type="entry name" value="BLR2777 PROTEIN"/>
    <property type="match status" value="1"/>
</dbReference>
<accession>A0ABP8WC46</accession>
<name>A0ABP8WC46_9MICO</name>
<dbReference type="EMBL" id="BAABLM010000011">
    <property type="protein sequence ID" value="GAA4685850.1"/>
    <property type="molecule type" value="Genomic_DNA"/>
</dbReference>